<comment type="caution">
    <text evidence="4">The sequence shown here is derived from an EMBL/GenBank/DDBJ whole genome shotgun (WGS) entry which is preliminary data.</text>
</comment>
<feature type="domain" description="L-asparaginase N-terminal" evidence="2">
    <location>
        <begin position="7"/>
        <end position="198"/>
    </location>
</feature>
<feature type="domain" description="Asparaginase/glutaminase C-terminal" evidence="3">
    <location>
        <begin position="238"/>
        <end position="329"/>
    </location>
</feature>
<dbReference type="Gene3D" id="3.40.50.1170">
    <property type="entry name" value="L-asparaginase, N-terminal domain"/>
    <property type="match status" value="1"/>
</dbReference>
<evidence type="ECO:0000313" key="4">
    <source>
        <dbReference type="EMBL" id="KAK9762458.1"/>
    </source>
</evidence>
<dbReference type="Pfam" id="PF17763">
    <property type="entry name" value="Asparaginase_C"/>
    <property type="match status" value="1"/>
</dbReference>
<evidence type="ECO:0000259" key="3">
    <source>
        <dbReference type="Pfam" id="PF17763"/>
    </source>
</evidence>
<dbReference type="PANTHER" id="PTHR11707">
    <property type="entry name" value="L-ASPARAGINASE"/>
    <property type="match status" value="1"/>
</dbReference>
<dbReference type="InterPro" id="IPR037152">
    <property type="entry name" value="L-asparaginase_N_sf"/>
</dbReference>
<organism evidence="4 5">
    <name type="scientific">Basidiobolus ranarum</name>
    <dbReference type="NCBI Taxonomy" id="34480"/>
    <lineage>
        <taxon>Eukaryota</taxon>
        <taxon>Fungi</taxon>
        <taxon>Fungi incertae sedis</taxon>
        <taxon>Zoopagomycota</taxon>
        <taxon>Entomophthoromycotina</taxon>
        <taxon>Basidiobolomycetes</taxon>
        <taxon>Basidiobolales</taxon>
        <taxon>Basidiobolaceae</taxon>
        <taxon>Basidiobolus</taxon>
    </lineage>
</organism>
<gene>
    <name evidence="4" type="ORF">K7432_011779</name>
</gene>
<dbReference type="PANTHER" id="PTHR11707:SF28">
    <property type="entry name" value="60 KDA LYSOPHOSPHOLIPASE"/>
    <property type="match status" value="1"/>
</dbReference>
<dbReference type="PROSITE" id="PS51732">
    <property type="entry name" value="ASN_GLN_ASE_3"/>
    <property type="match status" value="1"/>
</dbReference>
<dbReference type="Pfam" id="PF00710">
    <property type="entry name" value="Asparaginase"/>
    <property type="match status" value="1"/>
</dbReference>
<dbReference type="InterPro" id="IPR006034">
    <property type="entry name" value="Asparaginase/glutaminase-like"/>
</dbReference>
<dbReference type="InterPro" id="IPR027473">
    <property type="entry name" value="L-asparaginase_C"/>
</dbReference>
<sequence length="339" mass="37401">MTDPSNLLVIVTGEAIRQNTTGNGEMHLSVNTLELLISLSSRIRGCINPIVVDLGCSSGTELTFETISKVKDAILENSQSSNIYSVVLVVGTDIIEEAAFCLDLYLRNWLVEKKVSLVITGSMKPADILGYEGFSTIKGAIQIALEKWSKATGVLVCINNDIHSALYITKGDSQVSFKSVPTGPVGQIHRGTPRYHHSISYLLPSIHDPSFLHVNQEALSKKRVVIWTVTMSTFIPEQLLENVDGLILATPSTGSISDSLIEKLSPTWTNQIPIVIVSRCFSGHNFDDQYYRESKARYTGRNFIFENGYEELNALQARNLLIFQLAAGYYSPNPQILTS</sequence>
<dbReference type="Proteomes" id="UP001479436">
    <property type="component" value="Unassembled WGS sequence"/>
</dbReference>
<evidence type="ECO:0000313" key="5">
    <source>
        <dbReference type="Proteomes" id="UP001479436"/>
    </source>
</evidence>
<dbReference type="SMART" id="SM00870">
    <property type="entry name" value="Asparaginase"/>
    <property type="match status" value="1"/>
</dbReference>
<dbReference type="EC" id="3.5.1.1" evidence="1"/>
<protein>
    <recommendedName>
        <fullName evidence="1">asparaginase</fullName>
        <ecNumber evidence="1">3.5.1.1</ecNumber>
    </recommendedName>
</protein>
<evidence type="ECO:0000259" key="2">
    <source>
        <dbReference type="Pfam" id="PF00710"/>
    </source>
</evidence>
<name>A0ABR2WLQ0_9FUNG</name>
<accession>A0ABR2WLQ0</accession>
<dbReference type="InterPro" id="IPR027474">
    <property type="entry name" value="L-asparaginase_N"/>
</dbReference>
<dbReference type="InterPro" id="IPR036152">
    <property type="entry name" value="Asp/glu_Ase-like_sf"/>
</dbReference>
<evidence type="ECO:0000256" key="1">
    <source>
        <dbReference type="ARBA" id="ARBA00012920"/>
    </source>
</evidence>
<dbReference type="PIRSF" id="PIRSF001220">
    <property type="entry name" value="L-ASNase_gatD"/>
    <property type="match status" value="1"/>
</dbReference>
<dbReference type="Gene3D" id="3.40.50.40">
    <property type="match status" value="1"/>
</dbReference>
<proteinExistence type="predicted"/>
<dbReference type="PIRSF" id="PIRSF500176">
    <property type="entry name" value="L_ASNase"/>
    <property type="match status" value="1"/>
</dbReference>
<dbReference type="SUPFAM" id="SSF53774">
    <property type="entry name" value="Glutaminase/Asparaginase"/>
    <property type="match status" value="1"/>
</dbReference>
<dbReference type="InterPro" id="IPR040919">
    <property type="entry name" value="Asparaginase_C"/>
</dbReference>
<dbReference type="EMBL" id="JASJQH010000951">
    <property type="protein sequence ID" value="KAK9762458.1"/>
    <property type="molecule type" value="Genomic_DNA"/>
</dbReference>
<reference evidence="4 5" key="1">
    <citation type="submission" date="2023-04" db="EMBL/GenBank/DDBJ databases">
        <title>Genome of Basidiobolus ranarum AG-B5.</title>
        <authorList>
            <person name="Stajich J.E."/>
            <person name="Carter-House D."/>
            <person name="Gryganskyi A."/>
        </authorList>
    </citation>
    <scope>NUCLEOTIDE SEQUENCE [LARGE SCALE GENOMIC DNA]</scope>
    <source>
        <strain evidence="4 5">AG-B5</strain>
    </source>
</reference>
<keyword evidence="5" id="KW-1185">Reference proteome</keyword>